<sequence length="125" mass="13988">MWSTLITKNKATLKGDIKMRGMGNMGNMQGMMQKIQKMQKEMTKEQAAIEATIFQAQDVNQLVTVKVNGKKELVELDLAPDLVDPDDIEMLQDLVIATVNDALKQVDQATESRLGKYTQGMNLPF</sequence>
<dbReference type="Gene3D" id="3.30.1310.10">
    <property type="entry name" value="Nucleoid-associated protein YbaB-like domain"/>
    <property type="match status" value="1"/>
</dbReference>
<keyword evidence="4" id="KW-1185">Reference proteome</keyword>
<dbReference type="eggNOG" id="COG0718">
    <property type="taxonomic scope" value="Bacteria"/>
</dbReference>
<evidence type="ECO:0000313" key="4">
    <source>
        <dbReference type="Proteomes" id="UP000019050"/>
    </source>
</evidence>
<evidence type="ECO:0000256" key="2">
    <source>
        <dbReference type="HAMAP-Rule" id="MF_00274"/>
    </source>
</evidence>
<dbReference type="NCBIfam" id="TIGR00103">
    <property type="entry name" value="DNA_YbaB_EbfC"/>
    <property type="match status" value="1"/>
</dbReference>
<dbReference type="SUPFAM" id="SSF82607">
    <property type="entry name" value="YbaB-like"/>
    <property type="match status" value="1"/>
</dbReference>
<comment type="caution">
    <text evidence="3">The sequence shown here is derived from an EMBL/GenBank/DDBJ whole genome shotgun (WGS) entry which is preliminary data.</text>
</comment>
<dbReference type="Proteomes" id="UP000019050">
    <property type="component" value="Unassembled WGS sequence"/>
</dbReference>
<keyword evidence="1 2" id="KW-0238">DNA-binding</keyword>
<dbReference type="EMBL" id="ACIN03000005">
    <property type="protein sequence ID" value="ESK65815.1"/>
    <property type="molecule type" value="Genomic_DNA"/>
</dbReference>
<dbReference type="GO" id="GO:0005829">
    <property type="term" value="C:cytosol"/>
    <property type="evidence" value="ECO:0007669"/>
    <property type="project" value="TreeGrafter"/>
</dbReference>
<dbReference type="GO" id="GO:0003677">
    <property type="term" value="F:DNA binding"/>
    <property type="evidence" value="ECO:0007669"/>
    <property type="project" value="UniProtKB-UniRule"/>
</dbReference>
<dbReference type="STRING" id="592010.GCWU000182_000880"/>
<name>W1Q3N1_ABIDE</name>
<dbReference type="PIRSF" id="PIRSF004555">
    <property type="entry name" value="UCP004555"/>
    <property type="match status" value="1"/>
</dbReference>
<comment type="function">
    <text evidence="2">Binds to DNA and alters its conformation. May be involved in regulation of gene expression, nucleoid organization and DNA protection.</text>
</comment>
<evidence type="ECO:0000313" key="3">
    <source>
        <dbReference type="EMBL" id="ESK65815.1"/>
    </source>
</evidence>
<accession>W1Q3N1</accession>
<comment type="subcellular location">
    <subcellularLocation>
        <location evidence="2">Cytoplasm</location>
        <location evidence="2">Nucleoid</location>
    </subcellularLocation>
</comment>
<dbReference type="PANTHER" id="PTHR33449:SF1">
    <property type="entry name" value="NUCLEOID-ASSOCIATED PROTEIN YBAB"/>
    <property type="match status" value="1"/>
</dbReference>
<dbReference type="HAMAP" id="MF_00274">
    <property type="entry name" value="DNA_YbaB_EbfC"/>
    <property type="match status" value="1"/>
</dbReference>
<dbReference type="HOGENOM" id="CLU_140930_1_0_9"/>
<dbReference type="PANTHER" id="PTHR33449">
    <property type="entry name" value="NUCLEOID-ASSOCIATED PROTEIN YBAB"/>
    <property type="match status" value="1"/>
</dbReference>
<protein>
    <recommendedName>
        <fullName evidence="2">Nucleoid-associated protein GCWU000182_000880</fullName>
    </recommendedName>
</protein>
<dbReference type="GO" id="GO:0043590">
    <property type="term" value="C:bacterial nucleoid"/>
    <property type="evidence" value="ECO:0007669"/>
    <property type="project" value="UniProtKB-UniRule"/>
</dbReference>
<reference evidence="3" key="1">
    <citation type="submission" date="2013-06" db="EMBL/GenBank/DDBJ databases">
        <authorList>
            <person name="Weinstock G."/>
            <person name="Sodergren E."/>
            <person name="Clifton S."/>
            <person name="Fulton L."/>
            <person name="Fulton B."/>
            <person name="Courtney L."/>
            <person name="Fronick C."/>
            <person name="Harrison M."/>
            <person name="Strong C."/>
            <person name="Farmer C."/>
            <person name="Delahaunty K."/>
            <person name="Markovic C."/>
            <person name="Hall O."/>
            <person name="Minx P."/>
            <person name="Tomlinson C."/>
            <person name="Mitreva M."/>
            <person name="Nelson J."/>
            <person name="Hou S."/>
            <person name="Wollam A."/>
            <person name="Pepin K.H."/>
            <person name="Johnson M."/>
            <person name="Bhonagiri V."/>
            <person name="Nash W.E."/>
            <person name="Warren W."/>
            <person name="Chinwalla A."/>
            <person name="Mardis E.R."/>
            <person name="Wilson R.K."/>
        </authorList>
    </citation>
    <scope>NUCLEOTIDE SEQUENCE [LARGE SCALE GENOMIC DNA]</scope>
    <source>
        <strain evidence="3">ATCC 49176</strain>
    </source>
</reference>
<keyword evidence="2" id="KW-0963">Cytoplasm</keyword>
<dbReference type="InterPro" id="IPR036894">
    <property type="entry name" value="YbaB-like_sf"/>
</dbReference>
<comment type="subunit">
    <text evidence="2">Homodimer.</text>
</comment>
<gene>
    <name evidence="3" type="ORF">GCWU000182_000880</name>
</gene>
<comment type="similarity">
    <text evidence="2">Belongs to the YbaB/EbfC family.</text>
</comment>
<organism evidence="3 4">
    <name type="scientific">Abiotrophia defectiva ATCC 49176</name>
    <dbReference type="NCBI Taxonomy" id="592010"/>
    <lineage>
        <taxon>Bacteria</taxon>
        <taxon>Bacillati</taxon>
        <taxon>Bacillota</taxon>
        <taxon>Bacilli</taxon>
        <taxon>Lactobacillales</taxon>
        <taxon>Aerococcaceae</taxon>
        <taxon>Abiotrophia</taxon>
    </lineage>
</organism>
<evidence type="ECO:0000256" key="1">
    <source>
        <dbReference type="ARBA" id="ARBA00023125"/>
    </source>
</evidence>
<dbReference type="InterPro" id="IPR004401">
    <property type="entry name" value="YbaB/EbfC"/>
</dbReference>
<proteinExistence type="inferred from homology"/>
<dbReference type="Pfam" id="PF02575">
    <property type="entry name" value="YbaB_DNA_bd"/>
    <property type="match status" value="1"/>
</dbReference>
<dbReference type="AlphaFoldDB" id="W1Q3N1"/>